<dbReference type="PANTHER" id="PTHR42788">
    <property type="entry name" value="TAURINE IMPORT ATP-BINDING PROTEIN-RELATED"/>
    <property type="match status" value="1"/>
</dbReference>
<keyword evidence="7" id="KW-1185">Reference proteome</keyword>
<proteinExistence type="inferred from homology"/>
<organism evidence="6 7">
    <name type="scientific">Thalassococcus arenae</name>
    <dbReference type="NCBI Taxonomy" id="2851652"/>
    <lineage>
        <taxon>Bacteria</taxon>
        <taxon>Pseudomonadati</taxon>
        <taxon>Pseudomonadota</taxon>
        <taxon>Alphaproteobacteria</taxon>
        <taxon>Rhodobacterales</taxon>
        <taxon>Roseobacteraceae</taxon>
        <taxon>Thalassococcus</taxon>
    </lineage>
</organism>
<evidence type="ECO:0000259" key="5">
    <source>
        <dbReference type="PROSITE" id="PS50893"/>
    </source>
</evidence>
<dbReference type="GO" id="GO:0005524">
    <property type="term" value="F:ATP binding"/>
    <property type="evidence" value="ECO:0007669"/>
    <property type="project" value="UniProtKB-KW"/>
</dbReference>
<name>A0ABS6NA28_9RHOB</name>
<comment type="caution">
    <text evidence="6">The sequence shown here is derived from an EMBL/GenBank/DDBJ whole genome shotgun (WGS) entry which is preliminary data.</text>
</comment>
<dbReference type="Proteomes" id="UP001166293">
    <property type="component" value="Unassembled WGS sequence"/>
</dbReference>
<protein>
    <submittedName>
        <fullName evidence="6">ATP-binding cassette domain-containing protein</fullName>
    </submittedName>
</protein>
<dbReference type="PROSITE" id="PS50893">
    <property type="entry name" value="ABC_TRANSPORTER_2"/>
    <property type="match status" value="1"/>
</dbReference>
<dbReference type="EMBL" id="JAHRWL010000002">
    <property type="protein sequence ID" value="MBV2360866.1"/>
    <property type="molecule type" value="Genomic_DNA"/>
</dbReference>
<evidence type="ECO:0000256" key="4">
    <source>
        <dbReference type="ARBA" id="ARBA00022840"/>
    </source>
</evidence>
<dbReference type="InterPro" id="IPR017871">
    <property type="entry name" value="ABC_transporter-like_CS"/>
</dbReference>
<evidence type="ECO:0000256" key="1">
    <source>
        <dbReference type="ARBA" id="ARBA00005417"/>
    </source>
</evidence>
<keyword evidence="4 6" id="KW-0067">ATP-binding</keyword>
<evidence type="ECO:0000256" key="3">
    <source>
        <dbReference type="ARBA" id="ARBA00022741"/>
    </source>
</evidence>
<dbReference type="PROSITE" id="PS00211">
    <property type="entry name" value="ABC_TRANSPORTER_1"/>
    <property type="match status" value="1"/>
</dbReference>
<accession>A0ABS6NA28</accession>
<dbReference type="InterPro" id="IPR050166">
    <property type="entry name" value="ABC_transporter_ATP-bind"/>
</dbReference>
<evidence type="ECO:0000256" key="2">
    <source>
        <dbReference type="ARBA" id="ARBA00022448"/>
    </source>
</evidence>
<dbReference type="InterPro" id="IPR003439">
    <property type="entry name" value="ABC_transporter-like_ATP-bd"/>
</dbReference>
<dbReference type="InterPro" id="IPR003593">
    <property type="entry name" value="AAA+_ATPase"/>
</dbReference>
<keyword evidence="3" id="KW-0547">Nucleotide-binding</keyword>
<comment type="similarity">
    <text evidence="1">Belongs to the ABC transporter superfamily.</text>
</comment>
<gene>
    <name evidence="6" type="ORF">KUH32_13950</name>
</gene>
<keyword evidence="2" id="KW-0813">Transport</keyword>
<dbReference type="SMART" id="SM00382">
    <property type="entry name" value="AAA"/>
    <property type="match status" value="1"/>
</dbReference>
<reference evidence="6" key="1">
    <citation type="submission" date="2021-06" db="EMBL/GenBank/DDBJ databases">
        <title>Thalassococcus sp. CAU 1522 isolated from sea sand, Republic of Korea.</title>
        <authorList>
            <person name="Kim W."/>
        </authorList>
    </citation>
    <scope>NUCLEOTIDE SEQUENCE</scope>
    <source>
        <strain evidence="6">CAU 1522</strain>
    </source>
</reference>
<dbReference type="PANTHER" id="PTHR42788:SF19">
    <property type="entry name" value="ALIPHATIC SULFONATES IMPORT ATP-BINDING PROTEIN SSUB 2"/>
    <property type="match status" value="1"/>
</dbReference>
<evidence type="ECO:0000313" key="7">
    <source>
        <dbReference type="Proteomes" id="UP001166293"/>
    </source>
</evidence>
<dbReference type="Pfam" id="PF00005">
    <property type="entry name" value="ABC_tran"/>
    <property type="match status" value="1"/>
</dbReference>
<evidence type="ECO:0000313" key="6">
    <source>
        <dbReference type="EMBL" id="MBV2360866.1"/>
    </source>
</evidence>
<sequence length="196" mass="20905">MRIDGLSLQGRPVLGAIDLTLRAGETAALTGPSGIGKTTLLRALAGLGPGFSGERQVPDRLGYVFQEPTLMPWCSLRDNIVLTAGVPAGQADKALAEVGLGGRGDDFPRQLSLGQQRRLSLARAFAADPDLLLLDEPFVSLDPALADEMMTLFETLRAGRGMATLVVTHSEDEARRLARRILRLEGHPARLVETAG</sequence>
<feature type="domain" description="ABC transporter" evidence="5">
    <location>
        <begin position="1"/>
        <end position="194"/>
    </location>
</feature>